<evidence type="ECO:0000256" key="2">
    <source>
        <dbReference type="ARBA" id="ARBA00010790"/>
    </source>
</evidence>
<comment type="similarity">
    <text evidence="2">Belongs to the GMC oxidoreductase family.</text>
</comment>
<dbReference type="Gene3D" id="3.50.50.60">
    <property type="entry name" value="FAD/NAD(P)-binding domain"/>
    <property type="match status" value="3"/>
</dbReference>
<dbReference type="PANTHER" id="PTHR47470:SF1">
    <property type="entry name" value="FAD-DEPENDENT OXIDOREDUCTASE 2 FAD BINDING DOMAIN-CONTAINING PROTEIN"/>
    <property type="match status" value="1"/>
</dbReference>
<accession>A0A852ZI20</accession>
<feature type="region of interest" description="Disordered" evidence="16">
    <location>
        <begin position="52"/>
        <end position="82"/>
    </location>
</feature>
<dbReference type="InterPro" id="IPR036188">
    <property type="entry name" value="FAD/NAD-bd_sf"/>
</dbReference>
<feature type="region of interest" description="Disordered" evidence="16">
    <location>
        <begin position="281"/>
        <end position="300"/>
    </location>
</feature>
<reference evidence="18 19" key="1">
    <citation type="submission" date="2020-07" db="EMBL/GenBank/DDBJ databases">
        <title>Sequencing the genomes of 1000 actinobacteria strains.</title>
        <authorList>
            <person name="Klenk H.-P."/>
        </authorList>
    </citation>
    <scope>NUCLEOTIDE SEQUENCE [LARGE SCALE GENOMIC DNA]</scope>
    <source>
        <strain evidence="18 19">DSM 18448</strain>
    </source>
</reference>
<comment type="pathway">
    <text evidence="12">Steroid metabolism; cholesterol degradation.</text>
</comment>
<dbReference type="PRINTS" id="PR00411">
    <property type="entry name" value="PNDRDTASEI"/>
</dbReference>
<evidence type="ECO:0000256" key="5">
    <source>
        <dbReference type="ARBA" id="ARBA00022827"/>
    </source>
</evidence>
<keyword evidence="5" id="KW-0274">FAD</keyword>
<evidence type="ECO:0000256" key="12">
    <source>
        <dbReference type="ARBA" id="ARBA00049645"/>
    </source>
</evidence>
<dbReference type="AlphaFoldDB" id="A0A852ZI20"/>
<protein>
    <recommendedName>
        <fullName evidence="14">Cholesterol oxidase</fullName>
        <ecNumber evidence="13">1.1.3.6</ecNumber>
        <ecNumber evidence="11">5.3.3.1</ecNumber>
    </recommendedName>
    <alternativeName>
        <fullName evidence="15">Cholesterol isomerase</fullName>
    </alternativeName>
</protein>
<evidence type="ECO:0000256" key="11">
    <source>
        <dbReference type="ARBA" id="ARBA00038856"/>
    </source>
</evidence>
<dbReference type="GO" id="GO:0008203">
    <property type="term" value="P:cholesterol metabolic process"/>
    <property type="evidence" value="ECO:0007669"/>
    <property type="project" value="UniProtKB-KW"/>
</dbReference>
<dbReference type="GO" id="GO:0016995">
    <property type="term" value="F:cholesterol oxidase activity"/>
    <property type="evidence" value="ECO:0007669"/>
    <property type="project" value="UniProtKB-EC"/>
</dbReference>
<evidence type="ECO:0000256" key="6">
    <source>
        <dbReference type="ARBA" id="ARBA00023002"/>
    </source>
</evidence>
<evidence type="ECO:0000256" key="7">
    <source>
        <dbReference type="ARBA" id="ARBA00023098"/>
    </source>
</evidence>
<dbReference type="EC" id="5.3.3.1" evidence="11"/>
<keyword evidence="9" id="KW-0753">Steroid metabolism</keyword>
<organism evidence="18 19">
    <name type="scientific">Actinopolymorpha rutila</name>
    <dbReference type="NCBI Taxonomy" id="446787"/>
    <lineage>
        <taxon>Bacteria</taxon>
        <taxon>Bacillati</taxon>
        <taxon>Actinomycetota</taxon>
        <taxon>Actinomycetes</taxon>
        <taxon>Propionibacteriales</taxon>
        <taxon>Actinopolymorphaceae</taxon>
        <taxon>Actinopolymorpha</taxon>
    </lineage>
</organism>
<dbReference type="Proteomes" id="UP000579605">
    <property type="component" value="Unassembled WGS sequence"/>
</dbReference>
<evidence type="ECO:0000256" key="16">
    <source>
        <dbReference type="SAM" id="MobiDB-lite"/>
    </source>
</evidence>
<dbReference type="SUPFAM" id="SSF51905">
    <property type="entry name" value="FAD/NAD(P)-binding domain"/>
    <property type="match status" value="1"/>
</dbReference>
<feature type="compositionally biased region" description="Gly residues" evidence="16">
    <location>
        <begin position="63"/>
        <end position="75"/>
    </location>
</feature>
<evidence type="ECO:0000256" key="8">
    <source>
        <dbReference type="ARBA" id="ARBA00023166"/>
    </source>
</evidence>
<evidence type="ECO:0000256" key="15">
    <source>
        <dbReference type="ARBA" id="ARBA00049778"/>
    </source>
</evidence>
<keyword evidence="4" id="KW-0285">Flavoprotein</keyword>
<dbReference type="Pfam" id="PF05199">
    <property type="entry name" value="GMC_oxred_C"/>
    <property type="match status" value="1"/>
</dbReference>
<keyword evidence="7" id="KW-0443">Lipid metabolism</keyword>
<evidence type="ECO:0000256" key="14">
    <source>
        <dbReference type="ARBA" id="ARBA00049744"/>
    </source>
</evidence>
<evidence type="ECO:0000256" key="1">
    <source>
        <dbReference type="ARBA" id="ARBA00001974"/>
    </source>
</evidence>
<gene>
    <name evidence="18" type="ORF">F4554_004423</name>
</gene>
<dbReference type="InterPro" id="IPR007867">
    <property type="entry name" value="GMC_OxRtase_C"/>
</dbReference>
<evidence type="ECO:0000256" key="9">
    <source>
        <dbReference type="ARBA" id="ARBA00023221"/>
    </source>
</evidence>
<sequence length="617" mass="66106">MSRPRRDPRMPHYDVVVVGSGFGGSVAALRLTEKGYRVGVLEAGARFADASTADHGLGDSRGGDSGGGGSRGGAGKAEDGGVRTLPRTSWQLRDFLFAPRLGCLGIQRITMLRDVLVLSGAGVGGGSLVYANTLYEPLAEFYDDPQWRGLTDWRAELAPHYDQAKRMLGVTVNPTMTPSDVVMRKIAEEMGVGDTFRQTPVGVFFGTPGMPPGTEVDDPYFGGAGPRRRSCIECGECMTGCRHNAKNALTTNYLYLAEEAGARVHPLTTVTAVRPLAGGGYAVDTEPTPGGRQRRGGLRRDRTRRTFHADQVVFAAGALGTQRLLHRMKAEGRLPNLSDRLGVLTRTNSESILGAIARGRETDYSRGVAISSSFHPDPQTHIEPVRYGRGSNAMGLLQTVLTDGGDGGRRWVTWLRQAARHPGDLVRLANLRHWSERTVIALVMQSLDNSLTVRLRRGVLGWRLTSRQGHGEPNPTWIPVANQVVRRLAELVGGTPGGTVGEVVDMPITAHIIGGCVIGADADHGVVDGYQRVYGHPGLHVLDGAAVSANLGVNPSLTITAQAERAVAYWPNRGEADPRPELGGEYQRIDPVAPRRPVVPASAPGALHLTSPRASRG</sequence>
<evidence type="ECO:0000256" key="4">
    <source>
        <dbReference type="ARBA" id="ARBA00022630"/>
    </source>
</evidence>
<keyword evidence="10" id="KW-0413">Isomerase</keyword>
<dbReference type="InterPro" id="IPR052542">
    <property type="entry name" value="Cholesterol_Oxidase"/>
</dbReference>
<dbReference type="EC" id="1.1.3.6" evidence="13"/>
<keyword evidence="19" id="KW-1185">Reference proteome</keyword>
<comment type="caution">
    <text evidence="18">The sequence shown here is derived from an EMBL/GenBank/DDBJ whole genome shotgun (WGS) entry which is preliminary data.</text>
</comment>
<dbReference type="GO" id="GO:0004769">
    <property type="term" value="F:steroid Delta-isomerase activity"/>
    <property type="evidence" value="ECO:0007669"/>
    <property type="project" value="UniProtKB-EC"/>
</dbReference>
<evidence type="ECO:0000256" key="13">
    <source>
        <dbReference type="ARBA" id="ARBA00049723"/>
    </source>
</evidence>
<keyword evidence="8" id="KW-1207">Sterol metabolism</keyword>
<evidence type="ECO:0000256" key="3">
    <source>
        <dbReference type="ARBA" id="ARBA00022548"/>
    </source>
</evidence>
<dbReference type="PANTHER" id="PTHR47470">
    <property type="entry name" value="CHOLESTEROL OXIDASE"/>
    <property type="match status" value="1"/>
</dbReference>
<keyword evidence="6 18" id="KW-0560">Oxidoreductase</keyword>
<evidence type="ECO:0000259" key="17">
    <source>
        <dbReference type="Pfam" id="PF05199"/>
    </source>
</evidence>
<feature type="region of interest" description="Disordered" evidence="16">
    <location>
        <begin position="571"/>
        <end position="617"/>
    </location>
</feature>
<evidence type="ECO:0000313" key="19">
    <source>
        <dbReference type="Proteomes" id="UP000579605"/>
    </source>
</evidence>
<feature type="compositionally biased region" description="Low complexity" evidence="16">
    <location>
        <begin position="591"/>
        <end position="604"/>
    </location>
</feature>
<keyword evidence="3" id="KW-0153">Cholesterol metabolism</keyword>
<proteinExistence type="inferred from homology"/>
<feature type="domain" description="Glucose-methanol-choline oxidoreductase C-terminal" evidence="17">
    <location>
        <begin position="509"/>
        <end position="563"/>
    </location>
</feature>
<comment type="cofactor">
    <cofactor evidence="1">
        <name>FAD</name>
        <dbReference type="ChEBI" id="CHEBI:57692"/>
    </cofactor>
</comment>
<dbReference type="Pfam" id="PF13450">
    <property type="entry name" value="NAD_binding_8"/>
    <property type="match status" value="1"/>
</dbReference>
<dbReference type="EMBL" id="JACBZH010000001">
    <property type="protein sequence ID" value="NYH91785.1"/>
    <property type="molecule type" value="Genomic_DNA"/>
</dbReference>
<evidence type="ECO:0000256" key="10">
    <source>
        <dbReference type="ARBA" id="ARBA00023235"/>
    </source>
</evidence>
<name>A0A852ZI20_9ACTN</name>
<evidence type="ECO:0000313" key="18">
    <source>
        <dbReference type="EMBL" id="NYH91785.1"/>
    </source>
</evidence>